<organism evidence="10 11">
    <name type="scientific">Ramazzottius varieornatus</name>
    <name type="common">Water bear</name>
    <name type="synonym">Tardigrade</name>
    <dbReference type="NCBI Taxonomy" id="947166"/>
    <lineage>
        <taxon>Eukaryota</taxon>
        <taxon>Metazoa</taxon>
        <taxon>Ecdysozoa</taxon>
        <taxon>Tardigrada</taxon>
        <taxon>Eutardigrada</taxon>
        <taxon>Parachela</taxon>
        <taxon>Hypsibioidea</taxon>
        <taxon>Ramazzottiidae</taxon>
        <taxon>Ramazzottius</taxon>
    </lineage>
</organism>
<dbReference type="CDD" id="cd14477">
    <property type="entry name" value="SPX_XPR1_like"/>
    <property type="match status" value="1"/>
</dbReference>
<keyword evidence="3 7" id="KW-0812">Transmembrane</keyword>
<dbReference type="GO" id="GO:0005794">
    <property type="term" value="C:Golgi apparatus"/>
    <property type="evidence" value="ECO:0007669"/>
    <property type="project" value="TreeGrafter"/>
</dbReference>
<reference evidence="10 11" key="1">
    <citation type="journal article" date="2016" name="Nat. Commun.">
        <title>Extremotolerant tardigrade genome and improved radiotolerance of human cultured cells by tardigrade-unique protein.</title>
        <authorList>
            <person name="Hashimoto T."/>
            <person name="Horikawa D.D."/>
            <person name="Saito Y."/>
            <person name="Kuwahara H."/>
            <person name="Kozuka-Hata H."/>
            <person name="Shin-I T."/>
            <person name="Minakuchi Y."/>
            <person name="Ohishi K."/>
            <person name="Motoyama A."/>
            <person name="Aizu T."/>
            <person name="Enomoto A."/>
            <person name="Kondo K."/>
            <person name="Tanaka S."/>
            <person name="Hara Y."/>
            <person name="Koshikawa S."/>
            <person name="Sagara H."/>
            <person name="Miura T."/>
            <person name="Yokobori S."/>
            <person name="Miyagawa K."/>
            <person name="Suzuki Y."/>
            <person name="Kubo T."/>
            <person name="Oyama M."/>
            <person name="Kohara Y."/>
            <person name="Fujiyama A."/>
            <person name="Arakawa K."/>
            <person name="Katayama T."/>
            <person name="Toyoda A."/>
            <person name="Kunieda T."/>
        </authorList>
    </citation>
    <scope>NUCLEOTIDE SEQUENCE [LARGE SCALE GENOMIC DNA]</scope>
    <source>
        <strain evidence="10 11">YOKOZUNA-1</strain>
    </source>
</reference>
<feature type="compositionally biased region" description="Basic and acidic residues" evidence="6">
    <location>
        <begin position="730"/>
        <end position="741"/>
    </location>
</feature>
<feature type="compositionally biased region" description="Basic and acidic residues" evidence="6">
    <location>
        <begin position="759"/>
        <end position="788"/>
    </location>
</feature>
<evidence type="ECO:0000259" key="8">
    <source>
        <dbReference type="PROSITE" id="PS51380"/>
    </source>
</evidence>
<name>A0A1D1UI70_RAMVA</name>
<comment type="subcellular location">
    <subcellularLocation>
        <location evidence="1">Membrane</location>
        <topology evidence="1">Multi-pass membrane protein</topology>
    </subcellularLocation>
</comment>
<dbReference type="InterPro" id="IPR004331">
    <property type="entry name" value="SPX_dom"/>
</dbReference>
<evidence type="ECO:0000256" key="1">
    <source>
        <dbReference type="ARBA" id="ARBA00004141"/>
    </source>
</evidence>
<dbReference type="GO" id="GO:0016036">
    <property type="term" value="P:cellular response to phosphate starvation"/>
    <property type="evidence" value="ECO:0007669"/>
    <property type="project" value="TreeGrafter"/>
</dbReference>
<comment type="similarity">
    <text evidence="2">Belongs to the SYG1 (TC 2.A.94) family.</text>
</comment>
<feature type="transmembrane region" description="Helical" evidence="7">
    <location>
        <begin position="244"/>
        <end position="266"/>
    </location>
</feature>
<dbReference type="GO" id="GO:0000822">
    <property type="term" value="F:inositol hexakisphosphate binding"/>
    <property type="evidence" value="ECO:0007669"/>
    <property type="project" value="TreeGrafter"/>
</dbReference>
<evidence type="ECO:0000256" key="7">
    <source>
        <dbReference type="SAM" id="Phobius"/>
    </source>
</evidence>
<dbReference type="GO" id="GO:0006817">
    <property type="term" value="P:phosphate ion transport"/>
    <property type="evidence" value="ECO:0007669"/>
    <property type="project" value="TreeGrafter"/>
</dbReference>
<feature type="region of interest" description="Disordered" evidence="6">
    <location>
        <begin position="689"/>
        <end position="717"/>
    </location>
</feature>
<dbReference type="STRING" id="947166.A0A1D1UI70"/>
<accession>A0A1D1UI70</accession>
<evidence type="ECO:0000313" key="10">
    <source>
        <dbReference type="EMBL" id="GAU89161.1"/>
    </source>
</evidence>
<dbReference type="PANTHER" id="PTHR10783">
    <property type="entry name" value="XENOTROPIC AND POLYTROPIC RETROVIRUS RECEPTOR 1-RELATED"/>
    <property type="match status" value="1"/>
</dbReference>
<dbReference type="PROSITE" id="PS51382">
    <property type="entry name" value="SPX"/>
    <property type="match status" value="1"/>
</dbReference>
<feature type="transmembrane region" description="Helical" evidence="7">
    <location>
        <begin position="411"/>
        <end position="435"/>
    </location>
</feature>
<protein>
    <recommendedName>
        <fullName evidence="12">SPX domain-containing protein</fullName>
    </recommendedName>
</protein>
<proteinExistence type="inferred from homology"/>
<comment type="caution">
    <text evidence="10">The sequence shown here is derived from an EMBL/GenBank/DDBJ whole genome shotgun (WGS) entry which is preliminary data.</text>
</comment>
<dbReference type="Proteomes" id="UP000186922">
    <property type="component" value="Unassembled WGS sequence"/>
</dbReference>
<sequence length="800" mass="92517">MKFGEHLISHVTPEWRTQYINYDDMKEMLTKVISHAPKDIGTLRQDRQPDGAEALAKYFANFDESFFHYCEGELQRVNTFFIEKLAEAQRKFAGLKGELKAYLAHKDASAPKDHYVSKIPWFADMVDKEARKKKRRYHRLHDLKLAFSEFYLSLIFLQNFRNLNFTGFRKILKKHDKLLGTKRGNKWRIEKIETAPFYTNTEIDVLISETENMVTYELEGGDRGKAMQRLRVPPLNEQATHSTFFLLGFFLGCFVVLICFVINRAALAGPPLEVYLAPAGTNVTPGYNIKFANTTSFDPTIMAPCHFWKDSLPSGTNDVCYINHMDWNVPVRLYRGPFLVICMVFLVALNVNGWRAAGVNHVLIFEIDPRNHLSQHEMMQLAACMGVIWAISLLLYFQVSDLAVENKSVASYWVPITMCCTMLLFFINPFPVLFYPARKWVLKTLGRIICAPFYPVGFPDFWLADQLMSLSTALLDLGYVICYYSFEVPWVTGGLQTNWGMCATNDNFTRPILSILPAWFRFAQCLRRYRDSGLPYPHLVNAGKYSTTFFVVGFSVFNKKPAPFALWITCMIINALYSLWWDLRMDWGFIDKHCRDIRLRKGSLTYSSVWYYYFAIAQNVVLRFLRTTLISPEQMHILSDEISKTVVAVCELFRRFVWNFFRLENEHLNNCEEFRAVRNITVGRRVDPRSLSTTTMLPGDIERPSQPPKPAESRKRVHSIWKEGAPGLAEAREEQKNKAELFPKALPDISFNPEDDDEDGKKNSDDSNKKPDKKHESKIDVKNRDVASHSHFVSENVFDD</sequence>
<evidence type="ECO:0000313" key="11">
    <source>
        <dbReference type="Proteomes" id="UP000186922"/>
    </source>
</evidence>
<evidence type="ECO:0000256" key="3">
    <source>
        <dbReference type="ARBA" id="ARBA00022692"/>
    </source>
</evidence>
<evidence type="ECO:0000256" key="2">
    <source>
        <dbReference type="ARBA" id="ARBA00009665"/>
    </source>
</evidence>
<dbReference type="Pfam" id="PF03105">
    <property type="entry name" value="SPX"/>
    <property type="match status" value="1"/>
</dbReference>
<dbReference type="GO" id="GO:0005886">
    <property type="term" value="C:plasma membrane"/>
    <property type="evidence" value="ECO:0007669"/>
    <property type="project" value="TreeGrafter"/>
</dbReference>
<dbReference type="OrthoDB" id="9970435at2759"/>
<feature type="domain" description="SPX" evidence="9">
    <location>
        <begin position="1"/>
        <end position="189"/>
    </location>
</feature>
<feature type="region of interest" description="Disordered" evidence="6">
    <location>
        <begin position="729"/>
        <end position="800"/>
    </location>
</feature>
<feature type="transmembrane region" description="Helical" evidence="7">
    <location>
        <begin position="338"/>
        <end position="357"/>
    </location>
</feature>
<dbReference type="PANTHER" id="PTHR10783:SF103">
    <property type="entry name" value="SOLUTE CARRIER FAMILY 53 MEMBER 1"/>
    <property type="match status" value="1"/>
</dbReference>
<keyword evidence="5 7" id="KW-0472">Membrane</keyword>
<evidence type="ECO:0000256" key="4">
    <source>
        <dbReference type="ARBA" id="ARBA00022989"/>
    </source>
</evidence>
<dbReference type="EMBL" id="BDGG01000001">
    <property type="protein sequence ID" value="GAU89161.1"/>
    <property type="molecule type" value="Genomic_DNA"/>
</dbReference>
<feature type="domain" description="EXS" evidence="8">
    <location>
        <begin position="501"/>
        <end position="694"/>
    </location>
</feature>
<dbReference type="InterPro" id="IPR004342">
    <property type="entry name" value="EXS_C"/>
</dbReference>
<keyword evidence="4 7" id="KW-1133">Transmembrane helix</keyword>
<feature type="transmembrane region" description="Helical" evidence="7">
    <location>
        <begin position="564"/>
        <end position="583"/>
    </location>
</feature>
<evidence type="ECO:0008006" key="12">
    <source>
        <dbReference type="Google" id="ProtNLM"/>
    </source>
</evidence>
<evidence type="ECO:0000256" key="6">
    <source>
        <dbReference type="SAM" id="MobiDB-lite"/>
    </source>
</evidence>
<keyword evidence="11" id="KW-1185">Reference proteome</keyword>
<feature type="transmembrane region" description="Helical" evidence="7">
    <location>
        <begin position="604"/>
        <end position="625"/>
    </location>
</feature>
<gene>
    <name evidence="10" type="primary">RvY_01745</name>
    <name evidence="10" type="synonym">RvY_01745.1</name>
    <name evidence="10" type="ORF">RvY_01745-1</name>
</gene>
<dbReference type="Pfam" id="PF03124">
    <property type="entry name" value="EXS"/>
    <property type="match status" value="1"/>
</dbReference>
<evidence type="ECO:0000256" key="5">
    <source>
        <dbReference type="ARBA" id="ARBA00023136"/>
    </source>
</evidence>
<dbReference type="PROSITE" id="PS51380">
    <property type="entry name" value="EXS"/>
    <property type="match status" value="1"/>
</dbReference>
<evidence type="ECO:0000259" key="9">
    <source>
        <dbReference type="PROSITE" id="PS51382"/>
    </source>
</evidence>
<dbReference type="AlphaFoldDB" id="A0A1D1UI70"/>
<feature type="transmembrane region" description="Helical" evidence="7">
    <location>
        <begin position="378"/>
        <end position="399"/>
    </location>
</feature>